<feature type="compositionally biased region" description="Acidic residues" evidence="8">
    <location>
        <begin position="7"/>
        <end position="17"/>
    </location>
</feature>
<feature type="repeat" description="Filamin" evidence="7">
    <location>
        <begin position="1054"/>
        <end position="1147"/>
    </location>
</feature>
<evidence type="ECO:0000256" key="7">
    <source>
        <dbReference type="PROSITE-ProRule" id="PRU00087"/>
    </source>
</evidence>
<feature type="region of interest" description="Disordered" evidence="8">
    <location>
        <begin position="1479"/>
        <end position="1507"/>
    </location>
</feature>
<gene>
    <name evidence="10" type="ORF">V1264_020173</name>
</gene>
<dbReference type="InterPro" id="IPR036872">
    <property type="entry name" value="CH_dom_sf"/>
</dbReference>
<feature type="repeat" description="Filamin" evidence="7">
    <location>
        <begin position="1748"/>
        <end position="1841"/>
    </location>
</feature>
<feature type="repeat" description="Filamin" evidence="7">
    <location>
        <begin position="2619"/>
        <end position="2711"/>
    </location>
</feature>
<sequence>MHANDEREADFEDEEMSTAERELADDAQWKIIQKNTFTRWANEHLKTVNKALADLESDFSDGLRLLALIEVLSGKKFKHVNKRPNFRTQKLENVTMTLKFLEEDEGIRIVNIDSTDIVDKKLKLILGLIWTLILHYSISMPMWEGEEPTPSEGGPTPKQRLLNWIQSKVPDMPIKNFTTDWNDGRAIGALVDAVGPGLCPDWEDWNPKNGKNNAKEAMDAAEKWLDVPQLIKPDEMTNPKVDDLSMMTYLSQFPNAKLKPGAPTRPRVNPARVRAYGPGLEPKGNQVGAPARFTVETFSAGKGALEVMVLNPKGAKENCESVFNNDRNMTYSCVYVPTMEGEFRVIIKFASKEIAKSPFKVTVEGAAGDATKVTAKGPGIEKTGVVATKKTYFEVYTKGAMKFTTGAGNGKVDVVILDPHGRKDTIRPSIQPVVGKECTFLVEYVPIDQGLHSVNVFFAGSQIPHSPFGVQVAPPSNAKACYASGRGIQPRGIRVKDEADFYVHTKGAGEGDVSVQIIGPGGSEEKCKIRKLPDQPDVYECIYIPLKPGHYIINVTYGDQHISKSPFKVEVGPFMISKIVAYGPGLTGGVVNQPAIFTVETNGETGALGFSIEGPSQAKIDCKDNGDGSADVTYWPTLAGEYAVHILCNEQDIPKSPYMADIKPAADFNAGKVIAKGPGLEKTGVMVNKWAEFTVDAKLAGKAVLNITCVDVEYKTVEVQVKDNRDGTYSCRYNPSRNCKHTIIITYGHVCVPGSPFRVYVAEPSQPSKVKVHGPGVSPGVKTNSKTFFIVDCTQAGPGDVAVGLTDERGVDVPIKTIDNKDGTFRVEYEAMTPGMYTVMVYFAEKQIPQSPIKVKIESSIDVSGITVEGLQPKMPMHQQHIATIRIPPRLPKAQVKMMITSPSGKVTEVPIQDQTDKKIAPFTLKEPGHHKIEVTYGGCNVKDSPFKVEAYSGPLVGSMCKVKAYGPGLTTGDTTAPAVFTIDSRDETKPGQLSVVIKGPKEPKMDIKDNKDGTCTVTYFPEVPGEYKIHITHAQIPIIGSAFTAKIKQGFGPSGGGPPKVKAYGPGLTGGEANKPATFTVDARAETRPGNIAVNLEGPKPTPVDIKDNGDGTCVVTYVPELQGEYKIHISHGERPIMGSPFKAKIKPGLGTPIGPGTAPKVKAFGPGLTGGEAKSPANFTIDAREETQPGALGVTVQGPKEPKIDTKDNGDGTCAVSYLPEVPGDYKVNVTHANKPIPGSPFKAKIMPQGQGPPKVTASGPGLTGGEANALAPFTIDSREETRPGDIAVKVSGPKQPKVDVKDNKDGTSNAYYLPEVPGDYTIAVTHGNKPIPGSPFKANIKPSTAKLGEGPPKVKAYGPGLTGGEANAIATFTLDSREETRPGDLGVKVTGPKEPKVDVKDNGDGTSSVFYLPEVPGDYTVAVTHANKPIPMSPFKAKIKPSTSRPGEGPPKVKAYGPGLNGGEANALAPFTIDSREETRPGGIGVKVRGPREPKVDVKDNKDGTDQAFYLPEVPGDYVVDVTHANKPIPGSPFKAKVVPSTARPGDSPPKVKAYGPGLNGGEANTMATFTIDSREETRPGGLGVTMSGPKEPKIDIKDNQDGTCSVFYTPEVPGDYKINVTHGNKPIPGAPFKPKIKPSTSRPNEGSPKVKAYGPGLGGGEAYKPATFTIDTREESRPGGLGVTVEGPKESKIDVKDNGDGTCAVAYLPEVPGDYKVNVTHANKPIPGSPFKAKIKPGTGAPGAPSEGAPKVKAYGPGLTAGEASKPAVFTIDTRDEPRPGGLGVTVEGPKEAKIDCRDNGNGTCAVSYVPDVPGDYKVNVTHDNKPIPGSPFTAKIKPAGSKPAGLDVGAVTAYGPGLNPDGVFIEAPTEFTVDARAVTPNGEGKVEAILTTPTGRRMQTVVDNKKDGTYPVLYTPTEQGPQQLDVTYEGIPIPGSPFKVQAVPGNDANKVRAYGPGLKGGITNQPAKFTVDMKGAGKGGLGLGIEGPVEAKMNCKDNRDGTCEVEYMPTKPGNYDIAVTFADKPIPDSPFRVRISNPVDASKVKCYGPGLDSKGVTAGAPADFTIDAREAGDAPLQVTYTDQTGATFPAEVVPVEEGLFQATYKPTAEGKCKVDVQYGGKEVPNSPFSMRVLPGVDPSKVKVTGPGVQGTTPASMPAKFTVDTKEAGVADLECVVQRPDGTFIRPYIQDNGDGTFDVAYTPEDLGVYDVIVKYAGQDVPGAPFPVKATPTGDASKCKITDGADKTVPVNKETFITVDAAEAGSGKVTCRIRSPNGSDIDIDIIDKGDGTFTIAFTPQFPGDYTIEIKFGGNMVPNGDYTIQAVSEEEYEEYLQNKVDEDLIAPDSVDSLRSAAPGSGLFKPVDFCFQVGPIFNFVSAAVVMPSGKTAYPKIEDNRDGTVTVRYQPTETGLHELHVKYNNEPIDGSPFLFHVDSVNSGYVTAYGPGLSHGTVHEPAYFTINTKEAGAGGLSLAVEGPSKTEIKCVDNQDGTCTVSYMPTVPGEYLITVKFADKNIMGSPFTAKITPGEPKKRAQLSVGSSSEVSLKVTETDISDLTASIKSPTGREEPCLLKRLANGHLGITFTPRETGEHLVNVYRNGKHIANSPFKIVVGESELGNASKVKVSGKGLKEGMANEVNEFIVDTREAGYGGMSLSIEGPSKADIECHDNEDGTCRVTYKPTEPGTYIINIKFADQHVPGSPFTVKIGGEPSAKITERITRHKAAADVTHVGSECELSLKIPGTSPFDMTASVKSPSGLTELCDIVSLDDNHYSIKFVPKEMGVHTVSVKHKEMHIPGSPFQFTVGPIAGGGSHKVHAAGPGLERGEVKQPCDFNIYTREAGAGGLSIAVEGPSKAEIDFQDRKDGSCGVTYVVSEPGEYYVSIKFNDEHIPESPFRVPITPSIGDARKISIQALQDKGLTVNKPAAFIVNFNGAKGKLTATVVSPSGAQEEALVQEVDDGQYAVRFIPRENGLHYVEVLFDGYHIPDSPFRIMVGKVDAADAGKVTAFGDGLHTGTTGQISKFIVNTVNAGAGALAVTVEGPSKVKLECREVDEGYEFTYCPKAPGDYLITIRYAGVNIAGSPFKARVEGSGQASAVQEHASVVVETVTKTSTTTKFSGIAKFSSDATKCVAKGNGLTKAFRGKTTSFTVDTTGAGNNILYVGMKGPKSPVDELTVKFIGNNQYTINYTVKQQGQYILIVRWGEEDIPGSPFAVEVI</sequence>
<feature type="repeat" description="Filamin" evidence="7">
    <location>
        <begin position="1948"/>
        <end position="2040"/>
    </location>
</feature>
<feature type="region of interest" description="Disordered" evidence="8">
    <location>
        <begin position="1"/>
        <end position="21"/>
    </location>
</feature>
<feature type="repeat" description="Filamin" evidence="7">
    <location>
        <begin position="2381"/>
        <end position="2437"/>
    </location>
</feature>
<feature type="domain" description="Calponin-homology (CH)" evidence="9">
    <location>
        <begin position="31"/>
        <end position="137"/>
    </location>
</feature>
<dbReference type="InterPro" id="IPR044801">
    <property type="entry name" value="Filamin"/>
</dbReference>
<feature type="region of interest" description="Disordered" evidence="8">
    <location>
        <begin position="1677"/>
        <end position="1700"/>
    </location>
</feature>
<feature type="repeat" description="Filamin" evidence="7">
    <location>
        <begin position="2041"/>
        <end position="2137"/>
    </location>
</feature>
<feature type="repeat" description="Filamin" evidence="7">
    <location>
        <begin position="1448"/>
        <end position="1541"/>
    </location>
</feature>
<protein>
    <recommendedName>
        <fullName evidence="9">Calponin-homology (CH) domain-containing protein</fullName>
    </recommendedName>
</protein>
<feature type="repeat" description="Filamin" evidence="7">
    <location>
        <begin position="473"/>
        <end position="571"/>
    </location>
</feature>
<feature type="repeat" description="Filamin" evidence="7">
    <location>
        <begin position="2437"/>
        <end position="2529"/>
    </location>
</feature>
<feature type="repeat" description="Filamin" evidence="7">
    <location>
        <begin position="2532"/>
        <end position="2616"/>
    </location>
</feature>
<dbReference type="PANTHER" id="PTHR38537:SF8">
    <property type="entry name" value="FILAMIN-A"/>
    <property type="match status" value="1"/>
</dbReference>
<dbReference type="Gene3D" id="1.10.418.10">
    <property type="entry name" value="Calponin-like domain"/>
    <property type="match status" value="2"/>
</dbReference>
<dbReference type="InterPro" id="IPR014756">
    <property type="entry name" value="Ig_E-set"/>
</dbReference>
<dbReference type="FunFam" id="2.60.40.10:FF:000140">
    <property type="entry name" value="FiLamiN (Actin binding protein) homolog"/>
    <property type="match status" value="2"/>
</dbReference>
<dbReference type="Pfam" id="PF00307">
    <property type="entry name" value="CH"/>
    <property type="match status" value="2"/>
</dbReference>
<dbReference type="CDD" id="cd21315">
    <property type="entry name" value="CH_dFLNA-like_rpt2"/>
    <property type="match status" value="1"/>
</dbReference>
<feature type="compositionally biased region" description="Basic and acidic residues" evidence="8">
    <location>
        <begin position="1493"/>
        <end position="1507"/>
    </location>
</feature>
<comment type="similarity">
    <text evidence="2">Belongs to the filamin family.</text>
</comment>
<reference evidence="10 11" key="1">
    <citation type="submission" date="2024-02" db="EMBL/GenBank/DDBJ databases">
        <title>Chromosome-scale genome assembly of the rough periwinkle Littorina saxatilis.</title>
        <authorList>
            <person name="De Jode A."/>
            <person name="Faria R."/>
            <person name="Formenti G."/>
            <person name="Sims Y."/>
            <person name="Smith T.P."/>
            <person name="Tracey A."/>
            <person name="Wood J.M.D."/>
            <person name="Zagrodzka Z.B."/>
            <person name="Johannesson K."/>
            <person name="Butlin R.K."/>
            <person name="Leder E.H."/>
        </authorList>
    </citation>
    <scope>NUCLEOTIDE SEQUENCE [LARGE SCALE GENOMIC DNA]</scope>
    <source>
        <strain evidence="10">Snail1</strain>
        <tissue evidence="10">Muscle</tissue>
    </source>
</reference>
<evidence type="ECO:0000256" key="1">
    <source>
        <dbReference type="ARBA" id="ARBA00004245"/>
    </source>
</evidence>
<proteinExistence type="inferred from homology"/>
<feature type="repeat" description="Filamin" evidence="7">
    <location>
        <begin position="955"/>
        <end position="1048"/>
    </location>
</feature>
<dbReference type="InterPro" id="IPR001298">
    <property type="entry name" value="Filamin/ABP280_rpt"/>
</dbReference>
<feature type="region of interest" description="Disordered" evidence="8">
    <location>
        <begin position="1290"/>
        <end position="1309"/>
    </location>
</feature>
<dbReference type="EMBL" id="JBAMIC010000010">
    <property type="protein sequence ID" value="KAK7101852.1"/>
    <property type="molecule type" value="Genomic_DNA"/>
</dbReference>
<keyword evidence="5" id="KW-0009">Actin-binding</keyword>
<evidence type="ECO:0000256" key="3">
    <source>
        <dbReference type="ARBA" id="ARBA00022490"/>
    </source>
</evidence>
<feature type="compositionally biased region" description="Basic and acidic residues" evidence="8">
    <location>
        <begin position="1691"/>
        <end position="1700"/>
    </location>
</feature>
<dbReference type="SUPFAM" id="SSF81296">
    <property type="entry name" value="E set domains"/>
    <property type="match status" value="30"/>
</dbReference>
<evidence type="ECO:0000256" key="2">
    <source>
        <dbReference type="ARBA" id="ARBA00009238"/>
    </source>
</evidence>
<feature type="domain" description="Calponin-homology (CH)" evidence="9">
    <location>
        <begin position="155"/>
        <end position="258"/>
    </location>
</feature>
<dbReference type="SMART" id="SM00557">
    <property type="entry name" value="IG_FLMN"/>
    <property type="match status" value="30"/>
</dbReference>
<feature type="repeat" description="Filamin" evidence="7">
    <location>
        <begin position="577"/>
        <end position="662"/>
    </location>
</feature>
<feature type="repeat" description="Filamin" evidence="7">
    <location>
        <begin position="365"/>
        <end position="472"/>
    </location>
</feature>
<feature type="repeat" description="Filamin" evidence="7">
    <location>
        <begin position="2906"/>
        <end position="2999"/>
    </location>
</feature>
<dbReference type="Pfam" id="PF00630">
    <property type="entry name" value="Filamin"/>
    <property type="match status" value="30"/>
</dbReference>
<feature type="repeat" description="Filamin" evidence="7">
    <location>
        <begin position="265"/>
        <end position="363"/>
    </location>
</feature>
<dbReference type="GO" id="GO:0030036">
    <property type="term" value="P:actin cytoskeleton organization"/>
    <property type="evidence" value="ECO:0007669"/>
    <property type="project" value="InterPro"/>
</dbReference>
<comment type="caution">
    <text evidence="10">The sequence shown here is derived from an EMBL/GenBank/DDBJ whole genome shotgun (WGS) entry which is preliminary data.</text>
</comment>
<dbReference type="PROSITE" id="PS50194">
    <property type="entry name" value="FILAMIN_REPEAT"/>
    <property type="match status" value="30"/>
</dbReference>
<feature type="region of interest" description="Disordered" evidence="8">
    <location>
        <begin position="1539"/>
        <end position="1567"/>
    </location>
</feature>
<feature type="repeat" description="Filamin" evidence="7">
    <location>
        <begin position="2735"/>
        <end position="2809"/>
    </location>
</feature>
<feature type="repeat" description="Filamin" evidence="7">
    <location>
        <begin position="1250"/>
        <end position="1343"/>
    </location>
</feature>
<feature type="repeat" description="Filamin" evidence="7">
    <location>
        <begin position="1547"/>
        <end position="1640"/>
    </location>
</feature>
<dbReference type="PANTHER" id="PTHR38537">
    <property type="entry name" value="JITTERBUG, ISOFORM N"/>
    <property type="match status" value="1"/>
</dbReference>
<dbReference type="FunFam" id="1.10.418.10:FF:000006">
    <property type="entry name" value="Filamin-B isoform A"/>
    <property type="match status" value="1"/>
</dbReference>
<feature type="compositionally biased region" description="Basic and acidic residues" evidence="8">
    <location>
        <begin position="1394"/>
        <end position="1405"/>
    </location>
</feature>
<dbReference type="FunFam" id="2.60.40.10:FF:000096">
    <property type="entry name" value="filamin-C isoform X2"/>
    <property type="match status" value="1"/>
</dbReference>
<feature type="region of interest" description="Disordered" evidence="8">
    <location>
        <begin position="1579"/>
        <end position="1602"/>
    </location>
</feature>
<dbReference type="InterPro" id="IPR001589">
    <property type="entry name" value="Actinin_actin-bd_CS"/>
</dbReference>
<dbReference type="FunFam" id="2.60.40.10:FF:000007">
    <property type="entry name" value="Filamin-B isoform C"/>
    <property type="match status" value="2"/>
</dbReference>
<dbReference type="CDD" id="cd21311">
    <property type="entry name" value="CH_dFLNA-like_rpt1"/>
    <property type="match status" value="1"/>
</dbReference>
<dbReference type="PROSITE" id="PS00019">
    <property type="entry name" value="ACTININ_1"/>
    <property type="match status" value="1"/>
</dbReference>
<keyword evidence="4" id="KW-0677">Repeat</keyword>
<name>A0AAN9GB84_9CAEN</name>
<evidence type="ECO:0000256" key="4">
    <source>
        <dbReference type="ARBA" id="ARBA00022737"/>
    </source>
</evidence>
<keyword evidence="11" id="KW-1185">Reference proteome</keyword>
<feature type="repeat" description="Filamin" evidence="7">
    <location>
        <begin position="1848"/>
        <end position="1947"/>
    </location>
</feature>
<feature type="region of interest" description="Disordered" evidence="8">
    <location>
        <begin position="1382"/>
        <end position="1405"/>
    </location>
</feature>
<feature type="repeat" description="Filamin" evidence="7">
    <location>
        <begin position="2234"/>
        <end position="2328"/>
    </location>
</feature>
<organism evidence="10 11">
    <name type="scientific">Littorina saxatilis</name>
    <dbReference type="NCBI Taxonomy" id="31220"/>
    <lineage>
        <taxon>Eukaryota</taxon>
        <taxon>Metazoa</taxon>
        <taxon>Spiralia</taxon>
        <taxon>Lophotrochozoa</taxon>
        <taxon>Mollusca</taxon>
        <taxon>Gastropoda</taxon>
        <taxon>Caenogastropoda</taxon>
        <taxon>Littorinimorpha</taxon>
        <taxon>Littorinoidea</taxon>
        <taxon>Littorinidae</taxon>
        <taxon>Littorina</taxon>
    </lineage>
</organism>
<feature type="repeat" description="Filamin" evidence="7">
    <location>
        <begin position="665"/>
        <end position="761"/>
    </location>
</feature>
<feature type="repeat" description="Filamin" evidence="7">
    <location>
        <begin position="1349"/>
        <end position="1442"/>
    </location>
</feature>
<dbReference type="FunFam" id="2.60.40.10:FF:000092">
    <property type="entry name" value="Filamin-B isoform B"/>
    <property type="match status" value="1"/>
</dbReference>
<dbReference type="FunFam" id="2.60.40.10:FF:000001">
    <property type="entry name" value="Filamin-C isoform b"/>
    <property type="match status" value="4"/>
</dbReference>
<dbReference type="FunFam" id="1.10.418.10:FF:000008">
    <property type="entry name" value="Filamin-B isoform C"/>
    <property type="match status" value="1"/>
</dbReference>
<evidence type="ECO:0000313" key="10">
    <source>
        <dbReference type="EMBL" id="KAK7101852.1"/>
    </source>
</evidence>
<feature type="repeat" description="Filamin" evidence="7">
    <location>
        <begin position="3002"/>
        <end position="3093"/>
    </location>
</feature>
<dbReference type="Proteomes" id="UP001374579">
    <property type="component" value="Unassembled WGS sequence"/>
</dbReference>
<comment type="subcellular location">
    <subcellularLocation>
        <location evidence="1">Cytoplasm</location>
        <location evidence="1">Cytoskeleton</location>
    </subcellularLocation>
</comment>
<dbReference type="GO" id="GO:0051015">
    <property type="term" value="F:actin filament binding"/>
    <property type="evidence" value="ECO:0007669"/>
    <property type="project" value="InterPro"/>
</dbReference>
<feature type="region of interest" description="Disordered" evidence="8">
    <location>
        <begin position="1631"/>
        <end position="1662"/>
    </location>
</feature>
<evidence type="ECO:0000259" key="9">
    <source>
        <dbReference type="PROSITE" id="PS50021"/>
    </source>
</evidence>
<accession>A0AAN9GB84</accession>
<feature type="repeat" description="Filamin" evidence="7">
    <location>
        <begin position="2138"/>
        <end position="2233"/>
    </location>
</feature>
<evidence type="ECO:0000313" key="11">
    <source>
        <dbReference type="Proteomes" id="UP001374579"/>
    </source>
</evidence>
<dbReference type="Gene3D" id="2.60.40.10">
    <property type="entry name" value="Immunoglobulins"/>
    <property type="match status" value="30"/>
</dbReference>
<keyword evidence="6" id="KW-0206">Cytoskeleton</keyword>
<dbReference type="GO" id="GO:0005856">
    <property type="term" value="C:cytoskeleton"/>
    <property type="evidence" value="ECO:0007669"/>
    <property type="project" value="UniProtKB-SubCell"/>
</dbReference>
<evidence type="ECO:0000256" key="8">
    <source>
        <dbReference type="SAM" id="MobiDB-lite"/>
    </source>
</evidence>
<feature type="repeat" description="Filamin" evidence="7">
    <location>
        <begin position="762"/>
        <end position="857"/>
    </location>
</feature>
<feature type="repeat" description="Filamin" evidence="7">
    <location>
        <begin position="2812"/>
        <end position="2904"/>
    </location>
</feature>
<feature type="repeat" description="Filamin" evidence="7">
    <location>
        <begin position="3127"/>
        <end position="3221"/>
    </location>
</feature>
<dbReference type="InterPro" id="IPR013783">
    <property type="entry name" value="Ig-like_fold"/>
</dbReference>
<feature type="repeat" description="Filamin" evidence="7">
    <location>
        <begin position="1155"/>
        <end position="1248"/>
    </location>
</feature>
<dbReference type="SMART" id="SM00033">
    <property type="entry name" value="CH"/>
    <property type="match status" value="2"/>
</dbReference>
<dbReference type="InterPro" id="IPR017868">
    <property type="entry name" value="Filamin/ABP280_repeat-like"/>
</dbReference>
<dbReference type="PROSITE" id="PS50021">
    <property type="entry name" value="CH"/>
    <property type="match status" value="2"/>
</dbReference>
<evidence type="ECO:0000256" key="6">
    <source>
        <dbReference type="ARBA" id="ARBA00023212"/>
    </source>
</evidence>
<feature type="repeat" description="Filamin" evidence="7">
    <location>
        <begin position="858"/>
        <end position="951"/>
    </location>
</feature>
<feature type="repeat" description="Filamin" evidence="7">
    <location>
        <begin position="1646"/>
        <end position="1739"/>
    </location>
</feature>
<keyword evidence="3" id="KW-0963">Cytoplasm</keyword>
<dbReference type="InterPro" id="IPR001715">
    <property type="entry name" value="CH_dom"/>
</dbReference>
<evidence type="ECO:0000256" key="5">
    <source>
        <dbReference type="ARBA" id="ARBA00023203"/>
    </source>
</evidence>
<dbReference type="PROSITE" id="PS00020">
    <property type="entry name" value="ACTININ_2"/>
    <property type="match status" value="1"/>
</dbReference>
<dbReference type="SUPFAM" id="SSF47576">
    <property type="entry name" value="Calponin-homology domain, CH-domain"/>
    <property type="match status" value="1"/>
</dbReference>
<feature type="compositionally biased region" description="Basic and acidic residues" evidence="8">
    <location>
        <begin position="1299"/>
        <end position="1308"/>
    </location>
</feature>